<dbReference type="InterPro" id="IPR011990">
    <property type="entry name" value="TPR-like_helical_dom_sf"/>
</dbReference>
<feature type="repeat" description="PPR" evidence="3">
    <location>
        <begin position="470"/>
        <end position="504"/>
    </location>
</feature>
<proteinExistence type="inferred from homology"/>
<feature type="repeat" description="PPR" evidence="3">
    <location>
        <begin position="224"/>
        <end position="258"/>
    </location>
</feature>
<evidence type="ECO:0000256" key="3">
    <source>
        <dbReference type="PROSITE-ProRule" id="PRU00708"/>
    </source>
</evidence>
<dbReference type="NCBIfam" id="TIGR00756">
    <property type="entry name" value="PPR"/>
    <property type="match status" value="4"/>
</dbReference>
<feature type="repeat" description="PPR" evidence="3">
    <location>
        <begin position="400"/>
        <end position="434"/>
    </location>
</feature>
<evidence type="ECO:0000313" key="6">
    <source>
        <dbReference type="Proteomes" id="UP001370490"/>
    </source>
</evidence>
<evidence type="ECO:0000256" key="4">
    <source>
        <dbReference type="SAM" id="MobiDB-lite"/>
    </source>
</evidence>
<evidence type="ECO:0000313" key="5">
    <source>
        <dbReference type="EMBL" id="KAK6914611.1"/>
    </source>
</evidence>
<dbReference type="InterPro" id="IPR050872">
    <property type="entry name" value="PPR_P_subfamily"/>
</dbReference>
<dbReference type="AlphaFoldDB" id="A0AAN8YVL2"/>
<dbReference type="SUPFAM" id="SSF81901">
    <property type="entry name" value="HCP-like"/>
    <property type="match status" value="1"/>
</dbReference>
<feature type="region of interest" description="Disordered" evidence="4">
    <location>
        <begin position="69"/>
        <end position="98"/>
    </location>
</feature>
<dbReference type="PANTHER" id="PTHR46128">
    <property type="entry name" value="MITOCHONDRIAL GROUP I INTRON SPLICING FACTOR CCM1"/>
    <property type="match status" value="1"/>
</dbReference>
<dbReference type="Pfam" id="PF01535">
    <property type="entry name" value="PPR"/>
    <property type="match status" value="2"/>
</dbReference>
<dbReference type="PANTHER" id="PTHR46128:SF211">
    <property type="entry name" value="PENTACOTRIPEPTIDE-REPEAT REGION OF PRORP DOMAIN-CONTAINING PROTEIN"/>
    <property type="match status" value="1"/>
</dbReference>
<dbReference type="EMBL" id="JBAMMX010000025">
    <property type="protein sequence ID" value="KAK6914611.1"/>
    <property type="molecule type" value="Genomic_DNA"/>
</dbReference>
<sequence>MWTSRGRAIIRANGVRNFASIPHPQVQLATLIRSPSSNVSFQFPRHLFRAGNSRFLSYESTTTTVINSDDSGFGESYIDSSPTDSLMSEDTLDESSVSNDLVSDVAERDEEAVDETPGLDVEKLESVLSLLQSSSVEGSLQSSLDQMDLGLHEESVLRIMETPHVSGRNLIAFIKWARTKPEFSTTPEILEALFRSVATEVRKSNAYALWDLVKEIGAEEGVLNTSMLNELISLLSKMGKGKAALEVFDKFESFRCNPDSDSFYYTLEALCRRSQYDWASSVCEKMVDAGAFPDCEKIGKIIVWLCKGNKAKDAHLLYLSAKEKSKHPPRSSINILISSMCRDDKTLKLAVELLDDFSEEAHKYAIKAFSSVIQGLCRIKDVDGAKKLLYKMIDAGPPPGNAVFNMVINSLSKAGEMRGSMELLRSMERRGLKPDLYTYTVIMSGYAKGGLMDEAINVLSEAKEKHSKLNPVTYHVLIRGYCRLEEFDKALNLLSEMKHYGVKPNKDEYNKLVQSLCLRALDWETAGKLLEEMRENGLHLNGITCGLIRAVKELEEETCETGEYLAQV</sequence>
<feature type="repeat" description="PPR" evidence="3">
    <location>
        <begin position="365"/>
        <end position="399"/>
    </location>
</feature>
<dbReference type="InterPro" id="IPR016024">
    <property type="entry name" value="ARM-type_fold"/>
</dbReference>
<comment type="similarity">
    <text evidence="1">Belongs to the PPR family. P subfamily.</text>
</comment>
<evidence type="ECO:0000256" key="2">
    <source>
        <dbReference type="ARBA" id="ARBA00022737"/>
    </source>
</evidence>
<comment type="caution">
    <text evidence="5">The sequence shown here is derived from an EMBL/GenBank/DDBJ whole genome shotgun (WGS) entry which is preliminary data.</text>
</comment>
<accession>A0AAN8YVL2</accession>
<name>A0AAN8YVL2_9MAGN</name>
<reference evidence="5 6" key="1">
    <citation type="submission" date="2023-12" db="EMBL/GenBank/DDBJ databases">
        <title>A high-quality genome assembly for Dillenia turbinata (Dilleniales).</title>
        <authorList>
            <person name="Chanderbali A."/>
        </authorList>
    </citation>
    <scope>NUCLEOTIDE SEQUENCE [LARGE SCALE GENOMIC DNA]</scope>
    <source>
        <strain evidence="5">LSX21</strain>
        <tissue evidence="5">Leaf</tissue>
    </source>
</reference>
<keyword evidence="2" id="KW-0677">Repeat</keyword>
<dbReference type="Pfam" id="PF13041">
    <property type="entry name" value="PPR_2"/>
    <property type="match status" value="2"/>
</dbReference>
<keyword evidence="6" id="KW-1185">Reference proteome</keyword>
<feature type="repeat" description="PPR" evidence="3">
    <location>
        <begin position="435"/>
        <end position="469"/>
    </location>
</feature>
<dbReference type="InterPro" id="IPR002885">
    <property type="entry name" value="PPR_rpt"/>
</dbReference>
<gene>
    <name evidence="5" type="ORF">RJ641_019728</name>
</gene>
<feature type="repeat" description="PPR" evidence="3">
    <location>
        <begin position="505"/>
        <end position="540"/>
    </location>
</feature>
<dbReference type="Gene3D" id="1.25.40.10">
    <property type="entry name" value="Tetratricopeptide repeat domain"/>
    <property type="match status" value="3"/>
</dbReference>
<organism evidence="5 6">
    <name type="scientific">Dillenia turbinata</name>
    <dbReference type="NCBI Taxonomy" id="194707"/>
    <lineage>
        <taxon>Eukaryota</taxon>
        <taxon>Viridiplantae</taxon>
        <taxon>Streptophyta</taxon>
        <taxon>Embryophyta</taxon>
        <taxon>Tracheophyta</taxon>
        <taxon>Spermatophyta</taxon>
        <taxon>Magnoliopsida</taxon>
        <taxon>eudicotyledons</taxon>
        <taxon>Gunneridae</taxon>
        <taxon>Pentapetalae</taxon>
        <taxon>Dilleniales</taxon>
        <taxon>Dilleniaceae</taxon>
        <taxon>Dillenia</taxon>
    </lineage>
</organism>
<dbReference type="Proteomes" id="UP001370490">
    <property type="component" value="Unassembled WGS sequence"/>
</dbReference>
<evidence type="ECO:0000256" key="1">
    <source>
        <dbReference type="ARBA" id="ARBA00007626"/>
    </source>
</evidence>
<dbReference type="PROSITE" id="PS51375">
    <property type="entry name" value="PPR"/>
    <property type="match status" value="6"/>
</dbReference>
<feature type="compositionally biased region" description="Polar residues" evidence="4">
    <location>
        <begin position="78"/>
        <end position="98"/>
    </location>
</feature>
<protein>
    <submittedName>
        <fullName evidence="5">Pentatricopeptide repeat</fullName>
    </submittedName>
</protein>
<dbReference type="SUPFAM" id="SSF48371">
    <property type="entry name" value="ARM repeat"/>
    <property type="match status" value="1"/>
</dbReference>